<dbReference type="SUPFAM" id="SSF111352">
    <property type="entry name" value="Ammonium transporter"/>
    <property type="match status" value="1"/>
</dbReference>
<feature type="transmembrane region" description="Helical" evidence="8">
    <location>
        <begin position="270"/>
        <end position="291"/>
    </location>
</feature>
<reference evidence="11" key="2">
    <citation type="submission" date="2013-04" db="EMBL/GenBank/DDBJ databases">
        <title>Bisphenol A degrading Sphingobium sp. strain BiD32.</title>
        <authorList>
            <person name="Nielsen J.L."/>
            <person name="Zhou N.A."/>
            <person name="Kjeldal H."/>
        </authorList>
    </citation>
    <scope>NUCLEOTIDE SEQUENCE [LARGE SCALE GENOMIC DNA]</scope>
    <source>
        <strain evidence="11">BiD32</strain>
    </source>
</reference>
<feature type="domain" description="Ammonium transporter AmtB-like" evidence="9">
    <location>
        <begin position="58"/>
        <end position="443"/>
    </location>
</feature>
<feature type="transmembrane region" description="Helical" evidence="8">
    <location>
        <begin position="145"/>
        <end position="166"/>
    </location>
</feature>
<keyword evidence="6 8" id="KW-0472">Membrane</keyword>
<feature type="transmembrane region" description="Helical" evidence="8">
    <location>
        <begin position="56"/>
        <end position="76"/>
    </location>
</feature>
<feature type="transmembrane region" description="Helical" evidence="8">
    <location>
        <begin position="173"/>
        <end position="195"/>
    </location>
</feature>
<reference evidence="10 11" key="1">
    <citation type="submission" date="2013-03" db="EMBL/GenBank/DDBJ databases">
        <authorList>
            <person name="Le V."/>
        </authorList>
    </citation>
    <scope>NUCLEOTIDE SEQUENCE [LARGE SCALE GENOMIC DNA]</scope>
    <source>
        <strain evidence="10 11">BiD32</strain>
    </source>
</reference>
<proteinExistence type="inferred from homology"/>
<evidence type="ECO:0000313" key="11">
    <source>
        <dbReference type="Proteomes" id="UP000013201"/>
    </source>
</evidence>
<feature type="transmembrane region" description="Helical" evidence="8">
    <location>
        <begin position="398"/>
        <end position="422"/>
    </location>
</feature>
<comment type="similarity">
    <text evidence="2">Belongs to the ammonia transporter channel (TC 1.A.11.2) family.</text>
</comment>
<feature type="transmembrane region" description="Helical" evidence="8">
    <location>
        <begin position="207"/>
        <end position="229"/>
    </location>
</feature>
<evidence type="ECO:0000259" key="9">
    <source>
        <dbReference type="Pfam" id="PF00909"/>
    </source>
</evidence>
<evidence type="ECO:0000256" key="8">
    <source>
        <dbReference type="SAM" id="Phobius"/>
    </source>
</evidence>
<dbReference type="InterPro" id="IPR024041">
    <property type="entry name" value="NH4_transpt_AmtB-like_dom"/>
</dbReference>
<feature type="transmembrane region" description="Helical" evidence="8">
    <location>
        <begin position="303"/>
        <end position="322"/>
    </location>
</feature>
<keyword evidence="5 8" id="KW-1133">Transmembrane helix</keyword>
<evidence type="ECO:0000313" key="10">
    <source>
        <dbReference type="EMBL" id="CCW19133.1"/>
    </source>
</evidence>
<dbReference type="Proteomes" id="UP000013201">
    <property type="component" value="Unassembled WGS sequence"/>
</dbReference>
<dbReference type="AlphaFoldDB" id="N1MUY0"/>
<gene>
    <name evidence="10" type="ORF">EBBID32_34950</name>
</gene>
<accession>N1MUY0</accession>
<keyword evidence="11" id="KW-1185">Reference proteome</keyword>
<sequence length="448" mass="45336">MVLLIEVFTPPAINPSVLVKPEHDPMRFALTLPLFAAIALPQPALAQVAVADSGDTGWMILCALLVLLAALPGLMLRHAGLVNVRNALSVMTQGAAVAAVVSLVWAIAGYSIAYAPGSAWLGGGANLLLANLGQLREGMTVPESAFVLFQMALALLAACLLTGAVAERARLGWLIGFAPLWLLLVFAPVAHAVWGGGWLADMGVLDFAGGLVVHGVAGFSALTLALIAGRRREASDPGHSPVLSLAGGALLWIGLSGVVGGWALGATDDAATAILNHHFAACAAALVWALLDRLLGARTSATGVLSGALAGIAAISASAALVGTGGAMMIGVIAALVCRLGNGLAGRWIDDPAGIFVVHGLGGLTGILLLPVFVLPLLGGVGYETPVSLSAALLSQGIGLVVVALWAMIGTAIAALIVSMVVPLRVSAQEEADGLDTAQHGQQGWDFR</sequence>
<evidence type="ECO:0000256" key="2">
    <source>
        <dbReference type="ARBA" id="ARBA00005887"/>
    </source>
</evidence>
<feature type="transmembrane region" description="Helical" evidence="8">
    <location>
        <begin position="241"/>
        <end position="264"/>
    </location>
</feature>
<keyword evidence="7" id="KW-0924">Ammonia transport</keyword>
<dbReference type="EMBL" id="CAVK010000171">
    <property type="protein sequence ID" value="CCW19133.1"/>
    <property type="molecule type" value="Genomic_DNA"/>
</dbReference>
<keyword evidence="3" id="KW-0813">Transport</keyword>
<comment type="subcellular location">
    <subcellularLocation>
        <location evidence="1">Membrane</location>
        <topology evidence="1">Multi-pass membrane protein</topology>
    </subcellularLocation>
</comment>
<protein>
    <submittedName>
        <fullName evidence="10">Ammonium transporter</fullName>
    </submittedName>
</protein>
<evidence type="ECO:0000256" key="4">
    <source>
        <dbReference type="ARBA" id="ARBA00022692"/>
    </source>
</evidence>
<name>N1MUY0_9SPHN</name>
<dbReference type="InterPro" id="IPR029020">
    <property type="entry name" value="Ammonium/urea_transptr"/>
</dbReference>
<evidence type="ECO:0000256" key="1">
    <source>
        <dbReference type="ARBA" id="ARBA00004141"/>
    </source>
</evidence>
<evidence type="ECO:0000256" key="7">
    <source>
        <dbReference type="ARBA" id="ARBA00023177"/>
    </source>
</evidence>
<dbReference type="PANTHER" id="PTHR43029:SF10">
    <property type="entry name" value="AMMONIUM TRANSPORTER MEP2"/>
    <property type="match status" value="1"/>
</dbReference>
<dbReference type="InterPro" id="IPR001905">
    <property type="entry name" value="Ammonium_transpt"/>
</dbReference>
<dbReference type="GO" id="GO:0005886">
    <property type="term" value="C:plasma membrane"/>
    <property type="evidence" value="ECO:0007669"/>
    <property type="project" value="TreeGrafter"/>
</dbReference>
<evidence type="ECO:0000256" key="6">
    <source>
        <dbReference type="ARBA" id="ARBA00023136"/>
    </source>
</evidence>
<dbReference type="GO" id="GO:0008519">
    <property type="term" value="F:ammonium channel activity"/>
    <property type="evidence" value="ECO:0007669"/>
    <property type="project" value="InterPro"/>
</dbReference>
<dbReference type="PROSITE" id="PS01219">
    <property type="entry name" value="AMMONIUM_TRANSP"/>
    <property type="match status" value="1"/>
</dbReference>
<keyword evidence="4 8" id="KW-0812">Transmembrane</keyword>
<comment type="caution">
    <text evidence="10">The sequence shown here is derived from an EMBL/GenBank/DDBJ whole genome shotgun (WGS) entry which is preliminary data.</text>
</comment>
<feature type="transmembrane region" description="Helical" evidence="8">
    <location>
        <begin position="88"/>
        <end position="113"/>
    </location>
</feature>
<dbReference type="Pfam" id="PF00909">
    <property type="entry name" value="Ammonium_transp"/>
    <property type="match status" value="1"/>
</dbReference>
<evidence type="ECO:0000256" key="5">
    <source>
        <dbReference type="ARBA" id="ARBA00022989"/>
    </source>
</evidence>
<feature type="transmembrane region" description="Helical" evidence="8">
    <location>
        <begin position="356"/>
        <end position="378"/>
    </location>
</feature>
<dbReference type="InterPro" id="IPR018047">
    <property type="entry name" value="Ammonium_transpt_CS"/>
</dbReference>
<evidence type="ECO:0000256" key="3">
    <source>
        <dbReference type="ARBA" id="ARBA00022448"/>
    </source>
</evidence>
<feature type="transmembrane region" description="Helical" evidence="8">
    <location>
        <begin position="328"/>
        <end position="349"/>
    </location>
</feature>
<dbReference type="Gene3D" id="1.10.3430.10">
    <property type="entry name" value="Ammonium transporter AmtB like domains"/>
    <property type="match status" value="1"/>
</dbReference>
<organism evidence="10 11">
    <name type="scientific">Sphingobium indicum BiD32</name>
    <dbReference type="NCBI Taxonomy" id="1301087"/>
    <lineage>
        <taxon>Bacteria</taxon>
        <taxon>Pseudomonadati</taxon>
        <taxon>Pseudomonadota</taxon>
        <taxon>Alphaproteobacteria</taxon>
        <taxon>Sphingomonadales</taxon>
        <taxon>Sphingomonadaceae</taxon>
        <taxon>Sphingobium</taxon>
    </lineage>
</organism>
<dbReference type="PANTHER" id="PTHR43029">
    <property type="entry name" value="AMMONIUM TRANSPORTER MEP2"/>
    <property type="match status" value="1"/>
</dbReference>